<dbReference type="SMART" id="SM00382">
    <property type="entry name" value="AAA"/>
    <property type="match status" value="1"/>
</dbReference>
<dbReference type="InterPro" id="IPR013159">
    <property type="entry name" value="DnaA_C"/>
</dbReference>
<dbReference type="PRINTS" id="PR00051">
    <property type="entry name" value="DNAA"/>
</dbReference>
<keyword evidence="2" id="KW-0963">Cytoplasm</keyword>
<dbReference type="FunFam" id="3.40.50.300:FF:000668">
    <property type="entry name" value="Chromosomal replication initiator protein DnaA"/>
    <property type="match status" value="1"/>
</dbReference>
<evidence type="ECO:0000259" key="9">
    <source>
        <dbReference type="SMART" id="SM00760"/>
    </source>
</evidence>
<evidence type="ECO:0000313" key="10">
    <source>
        <dbReference type="EMBL" id="SVB27332.1"/>
    </source>
</evidence>
<keyword evidence="3" id="KW-0235">DNA replication</keyword>
<dbReference type="InterPro" id="IPR024633">
    <property type="entry name" value="DnaA_N_dom"/>
</dbReference>
<dbReference type="EMBL" id="UINC01035238">
    <property type="protein sequence ID" value="SVB27332.1"/>
    <property type="molecule type" value="Genomic_DNA"/>
</dbReference>
<keyword evidence="5" id="KW-0067">ATP-binding</keyword>
<dbReference type="GO" id="GO:0008289">
    <property type="term" value="F:lipid binding"/>
    <property type="evidence" value="ECO:0007669"/>
    <property type="project" value="UniProtKB-KW"/>
</dbReference>
<evidence type="ECO:0000259" key="8">
    <source>
        <dbReference type="SMART" id="SM00382"/>
    </source>
</evidence>
<evidence type="ECO:0000256" key="1">
    <source>
        <dbReference type="ARBA" id="ARBA00006583"/>
    </source>
</evidence>
<dbReference type="GO" id="GO:0006275">
    <property type="term" value="P:regulation of DNA replication"/>
    <property type="evidence" value="ECO:0007669"/>
    <property type="project" value="InterPro"/>
</dbReference>
<dbReference type="InterPro" id="IPR010921">
    <property type="entry name" value="Trp_repressor/repl_initiator"/>
</dbReference>
<dbReference type="Gene3D" id="3.40.50.300">
    <property type="entry name" value="P-loop containing nucleotide triphosphate hydrolases"/>
    <property type="match status" value="1"/>
</dbReference>
<dbReference type="CDD" id="cd00009">
    <property type="entry name" value="AAA"/>
    <property type="match status" value="1"/>
</dbReference>
<dbReference type="InterPro" id="IPR013317">
    <property type="entry name" value="DnaA_dom"/>
</dbReference>
<evidence type="ECO:0000256" key="7">
    <source>
        <dbReference type="ARBA" id="ARBA00023125"/>
    </source>
</evidence>
<protein>
    <recommendedName>
        <fullName evidence="11">Chromosomal replication initiator protein DnaA</fullName>
    </recommendedName>
</protein>
<evidence type="ECO:0000256" key="5">
    <source>
        <dbReference type="ARBA" id="ARBA00022840"/>
    </source>
</evidence>
<proteinExistence type="inferred from homology"/>
<dbReference type="SUPFAM" id="SSF52540">
    <property type="entry name" value="P-loop containing nucleoside triphosphate hydrolases"/>
    <property type="match status" value="1"/>
</dbReference>
<dbReference type="GO" id="GO:0006270">
    <property type="term" value="P:DNA replication initiation"/>
    <property type="evidence" value="ECO:0007669"/>
    <property type="project" value="InterPro"/>
</dbReference>
<evidence type="ECO:0000256" key="2">
    <source>
        <dbReference type="ARBA" id="ARBA00022490"/>
    </source>
</evidence>
<comment type="similarity">
    <text evidence="1">Belongs to the DnaA family.</text>
</comment>
<dbReference type="Gene3D" id="3.30.300.180">
    <property type="match status" value="1"/>
</dbReference>
<dbReference type="InterPro" id="IPR020591">
    <property type="entry name" value="Chromosome_initiator_DnaA-like"/>
</dbReference>
<dbReference type="Gene3D" id="1.10.1750.10">
    <property type="match status" value="1"/>
</dbReference>
<feature type="domain" description="AAA+ ATPase" evidence="8">
    <location>
        <begin position="164"/>
        <end position="314"/>
    </location>
</feature>
<keyword evidence="4" id="KW-0547">Nucleotide-binding</keyword>
<dbReference type="SUPFAM" id="SSF48295">
    <property type="entry name" value="TrpR-like"/>
    <property type="match status" value="1"/>
</dbReference>
<dbReference type="InterPro" id="IPR001957">
    <property type="entry name" value="Chromosome_initiator_DnaA"/>
</dbReference>
<dbReference type="GO" id="GO:0005524">
    <property type="term" value="F:ATP binding"/>
    <property type="evidence" value="ECO:0007669"/>
    <property type="project" value="UniProtKB-KW"/>
</dbReference>
<evidence type="ECO:0000256" key="6">
    <source>
        <dbReference type="ARBA" id="ARBA00023121"/>
    </source>
</evidence>
<keyword evidence="7" id="KW-0238">DNA-binding</keyword>
<dbReference type="PANTHER" id="PTHR30050">
    <property type="entry name" value="CHROMOSOMAL REPLICATION INITIATOR PROTEIN DNAA"/>
    <property type="match status" value="1"/>
</dbReference>
<dbReference type="PANTHER" id="PTHR30050:SF2">
    <property type="entry name" value="CHROMOSOMAL REPLICATION INITIATOR PROTEIN DNAA"/>
    <property type="match status" value="1"/>
</dbReference>
<dbReference type="HAMAP" id="MF_00377">
    <property type="entry name" value="DnaA_bact"/>
    <property type="match status" value="1"/>
</dbReference>
<evidence type="ECO:0000256" key="4">
    <source>
        <dbReference type="ARBA" id="ARBA00022741"/>
    </source>
</evidence>
<dbReference type="NCBIfam" id="TIGR00362">
    <property type="entry name" value="DnaA"/>
    <property type="match status" value="1"/>
</dbReference>
<name>A0A382CNH6_9ZZZZ</name>
<dbReference type="Pfam" id="PF08299">
    <property type="entry name" value="Bac_DnaA_C"/>
    <property type="match status" value="1"/>
</dbReference>
<dbReference type="InterPro" id="IPR018312">
    <property type="entry name" value="Chromosome_initiator_DnaA_CS"/>
</dbReference>
<dbReference type="AlphaFoldDB" id="A0A382CNH6"/>
<reference evidence="10" key="1">
    <citation type="submission" date="2018-05" db="EMBL/GenBank/DDBJ databases">
        <authorList>
            <person name="Lanie J.A."/>
            <person name="Ng W.-L."/>
            <person name="Kazmierczak K.M."/>
            <person name="Andrzejewski T.M."/>
            <person name="Davidsen T.M."/>
            <person name="Wayne K.J."/>
            <person name="Tettelin H."/>
            <person name="Glass J.I."/>
            <person name="Rusch D."/>
            <person name="Podicherti R."/>
            <person name="Tsui H.-C.T."/>
            <person name="Winkler M.E."/>
        </authorList>
    </citation>
    <scope>NUCLEOTIDE SEQUENCE</scope>
</reference>
<dbReference type="Pfam" id="PF11638">
    <property type="entry name" value="DnaA_N"/>
    <property type="match status" value="1"/>
</dbReference>
<organism evidence="10">
    <name type="scientific">marine metagenome</name>
    <dbReference type="NCBI Taxonomy" id="408172"/>
    <lineage>
        <taxon>unclassified sequences</taxon>
        <taxon>metagenomes</taxon>
        <taxon>ecological metagenomes</taxon>
    </lineage>
</organism>
<evidence type="ECO:0008006" key="11">
    <source>
        <dbReference type="Google" id="ProtNLM"/>
    </source>
</evidence>
<dbReference type="Gene3D" id="1.10.8.60">
    <property type="match status" value="1"/>
</dbReference>
<dbReference type="InterPro" id="IPR003593">
    <property type="entry name" value="AAA+_ATPase"/>
</dbReference>
<dbReference type="InterPro" id="IPR027417">
    <property type="entry name" value="P-loop_NTPase"/>
</dbReference>
<dbReference type="InterPro" id="IPR038454">
    <property type="entry name" value="DnaA_N_sf"/>
</dbReference>
<dbReference type="GO" id="GO:0005886">
    <property type="term" value="C:plasma membrane"/>
    <property type="evidence" value="ECO:0007669"/>
    <property type="project" value="TreeGrafter"/>
</dbReference>
<feature type="domain" description="Chromosomal replication initiator DnaA C-terminal" evidence="9">
    <location>
        <begin position="378"/>
        <end position="447"/>
    </location>
</feature>
<dbReference type="Pfam" id="PF00308">
    <property type="entry name" value="Bac_DnaA"/>
    <property type="match status" value="1"/>
</dbReference>
<sequence>MKKNISTQEINISSNLQYLDWTTICKEIEAKLGKDIYESWIKKLKLVEEFQHYLVLSSPTRFIRDWVVSRYIDKILEIIKLYKKTISKIDFIIESEISVNSNNVSDKNIKIVKESKTYNVSFIEDSPINYSRLDPNKNFENFVIGKSNNLAYQASQKVCEQIAHYNPLFIYGGIGMGKTHLLNAIGLKMKENNKIMFISAERFMYHFIKSIRNNEMVKFKDSFRTPDLFIIDDIQFVIGKEAMQEEFFHTFNALIDKGSQIVISSDRAPIKLTKIQERIKSRFSGGLVVDIQQSDFDLRLSILKSKVNEIKKSFSDIIEPDENLLNFIASEMKINIRETIGALNRIISFSRIYNKSPSVSESKIILKDLVNNSQNYVTIENIIKTVCDYFKINVREMLSQRRSRYLVRPRQIAMYLTKNLTSKSLPDIGREFAGRDHTTVIHSVKTIDKLRGRDEEMSKAIEKLKNKILYKNYDEV</sequence>
<gene>
    <name evidence="10" type="ORF">METZ01_LOCUS180186</name>
</gene>
<dbReference type="CDD" id="cd06571">
    <property type="entry name" value="Bac_DnaA_C"/>
    <property type="match status" value="1"/>
</dbReference>
<accession>A0A382CNH6</accession>
<evidence type="ECO:0000256" key="3">
    <source>
        <dbReference type="ARBA" id="ARBA00022705"/>
    </source>
</evidence>
<dbReference type="SMART" id="SM00760">
    <property type="entry name" value="Bac_DnaA_C"/>
    <property type="match status" value="1"/>
</dbReference>
<dbReference type="PROSITE" id="PS01008">
    <property type="entry name" value="DNAA"/>
    <property type="match status" value="1"/>
</dbReference>
<dbReference type="GO" id="GO:0003688">
    <property type="term" value="F:DNA replication origin binding"/>
    <property type="evidence" value="ECO:0007669"/>
    <property type="project" value="InterPro"/>
</dbReference>
<keyword evidence="6" id="KW-0446">Lipid-binding</keyword>